<dbReference type="Pfam" id="PF11897">
    <property type="entry name" value="DUF3417"/>
    <property type="match status" value="1"/>
</dbReference>
<keyword evidence="4" id="KW-0663">Pyridoxal phosphate</keyword>
<dbReference type="PANTHER" id="PTHR42655">
    <property type="entry name" value="GLYCOGEN PHOSPHORYLASE"/>
    <property type="match status" value="1"/>
</dbReference>
<evidence type="ECO:0000256" key="3">
    <source>
        <dbReference type="ARBA" id="ARBA00022533"/>
    </source>
</evidence>
<dbReference type="Pfam" id="PF00343">
    <property type="entry name" value="Phosphorylase"/>
    <property type="match status" value="1"/>
</dbReference>
<dbReference type="Proteomes" id="UP000298050">
    <property type="component" value="Unassembled WGS sequence"/>
</dbReference>
<evidence type="ECO:0000256" key="1">
    <source>
        <dbReference type="ARBA" id="ARBA00001275"/>
    </source>
</evidence>
<evidence type="ECO:0000256" key="2">
    <source>
        <dbReference type="ARBA" id="ARBA00006047"/>
    </source>
</evidence>
<proteinExistence type="inferred from homology"/>
<protein>
    <submittedName>
        <fullName evidence="6">Alpha-glucan family phosphorylase</fullName>
    </submittedName>
</protein>
<dbReference type="Gene3D" id="3.40.50.2000">
    <property type="entry name" value="Glycogen Phosphorylase B"/>
    <property type="match status" value="3"/>
</dbReference>
<evidence type="ECO:0000256" key="4">
    <source>
        <dbReference type="PIRSR" id="PIRSR000460-1"/>
    </source>
</evidence>
<comment type="caution">
    <text evidence="6">The sequence shown here is derived from an EMBL/GenBank/DDBJ whole genome shotgun (WGS) entry which is preliminary data.</text>
</comment>
<dbReference type="GO" id="GO:0005975">
    <property type="term" value="P:carbohydrate metabolic process"/>
    <property type="evidence" value="ECO:0007669"/>
    <property type="project" value="InterPro"/>
</dbReference>
<comment type="catalytic activity">
    <reaction evidence="1">
        <text>[(1-&gt;4)-alpha-D-glucosyl](n) + phosphate = [(1-&gt;4)-alpha-D-glucosyl](n-1) + alpha-D-glucose 1-phosphate</text>
        <dbReference type="Rhea" id="RHEA:41732"/>
        <dbReference type="Rhea" id="RHEA-COMP:9584"/>
        <dbReference type="Rhea" id="RHEA-COMP:9586"/>
        <dbReference type="ChEBI" id="CHEBI:15444"/>
        <dbReference type="ChEBI" id="CHEBI:43474"/>
        <dbReference type="ChEBI" id="CHEBI:58601"/>
        <dbReference type="EC" id="2.4.1.1"/>
    </reaction>
</comment>
<dbReference type="GO" id="GO:0030170">
    <property type="term" value="F:pyridoxal phosphate binding"/>
    <property type="evidence" value="ECO:0007669"/>
    <property type="project" value="InterPro"/>
</dbReference>
<dbReference type="EMBL" id="SRLE01000013">
    <property type="protein sequence ID" value="TGD71503.1"/>
    <property type="molecule type" value="Genomic_DNA"/>
</dbReference>
<dbReference type="AlphaFoldDB" id="A0A4Z0LVS5"/>
<comment type="similarity">
    <text evidence="2">Belongs to the glycogen phosphorylase family.</text>
</comment>
<dbReference type="GO" id="GO:0008184">
    <property type="term" value="F:glycogen phosphorylase activity"/>
    <property type="evidence" value="ECO:0007669"/>
    <property type="project" value="InterPro"/>
</dbReference>
<dbReference type="PANTHER" id="PTHR42655:SF1">
    <property type="entry name" value="GLYCOGEN PHOSPHORYLASE"/>
    <property type="match status" value="1"/>
</dbReference>
<dbReference type="OrthoDB" id="7229284at2"/>
<dbReference type="RefSeq" id="WP_135446019.1">
    <property type="nucleotide sequence ID" value="NZ_SRLE01000013.1"/>
</dbReference>
<evidence type="ECO:0000313" key="7">
    <source>
        <dbReference type="Proteomes" id="UP000298050"/>
    </source>
</evidence>
<accession>A0A4Z0LVS5</accession>
<dbReference type="InterPro" id="IPR000811">
    <property type="entry name" value="Glyco_trans_35"/>
</dbReference>
<keyword evidence="7" id="KW-1185">Reference proteome</keyword>
<evidence type="ECO:0000313" key="6">
    <source>
        <dbReference type="EMBL" id="TGD71503.1"/>
    </source>
</evidence>
<dbReference type="PIRSF" id="PIRSF000460">
    <property type="entry name" value="Pprylas_GlgP"/>
    <property type="match status" value="1"/>
</dbReference>
<evidence type="ECO:0000259" key="5">
    <source>
        <dbReference type="Pfam" id="PF11897"/>
    </source>
</evidence>
<name>A0A4Z0LVS5_9GAMM</name>
<dbReference type="InterPro" id="IPR011834">
    <property type="entry name" value="Agluc_phsphrylas"/>
</dbReference>
<keyword evidence="3" id="KW-0021">Allosteric enzyme</keyword>
<dbReference type="InterPro" id="IPR024517">
    <property type="entry name" value="Glycogen_phosphorylase_DUF3417"/>
</dbReference>
<dbReference type="SUPFAM" id="SSF53756">
    <property type="entry name" value="UDP-Glycosyltransferase/glycogen phosphorylase"/>
    <property type="match status" value="1"/>
</dbReference>
<organism evidence="6 7">
    <name type="scientific">Mangrovimicrobium sediminis</name>
    <dbReference type="NCBI Taxonomy" id="2562682"/>
    <lineage>
        <taxon>Bacteria</taxon>
        <taxon>Pseudomonadati</taxon>
        <taxon>Pseudomonadota</taxon>
        <taxon>Gammaproteobacteria</taxon>
        <taxon>Cellvibrionales</taxon>
        <taxon>Halieaceae</taxon>
        <taxon>Mangrovimicrobium</taxon>
    </lineage>
</organism>
<feature type="domain" description="DUF3417" evidence="5">
    <location>
        <begin position="14"/>
        <end position="122"/>
    </location>
</feature>
<gene>
    <name evidence="6" type="primary">glgP</name>
    <name evidence="6" type="ORF">E4634_17775</name>
</gene>
<reference evidence="6 7" key="1">
    <citation type="submission" date="2019-04" db="EMBL/GenBank/DDBJ databases">
        <title>Taxonomy of novel Haliea sp. from mangrove soil of West Coast of India.</title>
        <authorList>
            <person name="Verma A."/>
            <person name="Kumar P."/>
            <person name="Krishnamurthi S."/>
        </authorList>
    </citation>
    <scope>NUCLEOTIDE SEQUENCE [LARGE SCALE GENOMIC DNA]</scope>
    <source>
        <strain evidence="6 7">SAOS-164</strain>
    </source>
</reference>
<dbReference type="InterPro" id="IPR052182">
    <property type="entry name" value="Glycogen/Maltodextrin_Phosph"/>
</dbReference>
<sequence>MAGTRFPLEVQPRIPPALSRLADVANDLVYSWDRSLRALYVRLDRELWAECGHNPKLFLRRLPQQRLDEAASDPSYLEDYRKVMAAYDAYREHRGNPDMTRIFNPDKDLIAYFCLEFGLHESFPIYSGGLGILAGDHCKAASDLGLPFVAVGLLYQAGYFTQIIDGQGHQQVANTPSHPHDLPVVPTLTETGHQLTLDIEFPGRTLKVAVWTARAGHIDLYLLDTNLPGNSEADRRITHQLYGGDREMRLQQELVLGIGGVRALREMGLRPTVWHINEGHAAFQLLERCAYRMKEGLDFASAMELVAAGTVFTTHTPVPAGHDIFDRHLVERYLMPTAHALGLDFEQLYALGLNSGDGFNMTSLALRCTRFHNGVSRIHGNVASQMEQRLWPQVPAEENPIGHVTNGVHLQTFLARDWISLFDLRLDDWRNELLNEDYWERLEDVPDYHYWSIHKALKAELLEHVADSVKRQQRRNGTSDAVIRHMTRYLEDSDADILVMGFARRFATYKRAGMLFADPQRLARLLGDPQRPAVVIFAGKAHPNDQPGQALIKQIHDFSMQPQFIGRIILLEGYDLALARQLVAGVDVWLNTPEYPQEASGTSGQKAGLNGAVNLSVLDGWWAEGYDGSNGWGITPRGEQFDEHQRFHEEARDLMDILEHQVIPTYYDRDGGGYAPDWVALSKASMKSTIPRFNAQRMVRDYVHQYYAPARSQRLRLEADGAALARELAAWKQRVREAWPGVSMQLTVQPPAVIYTDAKLMLRVRAQLQGLDPGDVRLECLLGRQDTSGGFSVEQAVQLIPLGEEEGWQLFGLDADPQLAGLQYYQLRMYPFNPALSHPFEVGAMIWV</sequence>
<dbReference type="NCBIfam" id="TIGR02094">
    <property type="entry name" value="more_P_ylases"/>
    <property type="match status" value="1"/>
</dbReference>
<feature type="modified residue" description="N6-(pyridoxal phosphate)lysine" evidence="4">
    <location>
        <position position="606"/>
    </location>
</feature>